<dbReference type="Proteomes" id="UP000193067">
    <property type="component" value="Unassembled WGS sequence"/>
</dbReference>
<dbReference type="AlphaFoldDB" id="A0A1Y2ISH9"/>
<accession>A0A1Y2ISH9</accession>
<organism evidence="1 2">
    <name type="scientific">Trametes coccinea (strain BRFM310)</name>
    <name type="common">Pycnoporus coccineus</name>
    <dbReference type="NCBI Taxonomy" id="1353009"/>
    <lineage>
        <taxon>Eukaryota</taxon>
        <taxon>Fungi</taxon>
        <taxon>Dikarya</taxon>
        <taxon>Basidiomycota</taxon>
        <taxon>Agaricomycotina</taxon>
        <taxon>Agaricomycetes</taxon>
        <taxon>Polyporales</taxon>
        <taxon>Polyporaceae</taxon>
        <taxon>Trametes</taxon>
    </lineage>
</organism>
<evidence type="ECO:0000313" key="2">
    <source>
        <dbReference type="Proteomes" id="UP000193067"/>
    </source>
</evidence>
<dbReference type="OrthoDB" id="10444545at2759"/>
<sequence>MSVTTTEATHDEVSLCTHPSLRIRTRTAPHRCHRSLALLHVSLRETDCSSSGTLAASAAASLSCGASSWRTCRRRSVTACLRRRVIMMLALVPPLSARCVSPASLFPGALYHP</sequence>
<protein>
    <submittedName>
        <fullName evidence="1">Uncharacterized protein</fullName>
    </submittedName>
</protein>
<proteinExistence type="predicted"/>
<evidence type="ECO:0000313" key="1">
    <source>
        <dbReference type="EMBL" id="OSD03633.1"/>
    </source>
</evidence>
<keyword evidence="2" id="KW-1185">Reference proteome</keyword>
<reference evidence="1 2" key="1">
    <citation type="journal article" date="2015" name="Biotechnol. Biofuels">
        <title>Enhanced degradation of softwood versus hardwood by the white-rot fungus Pycnoporus coccineus.</title>
        <authorList>
            <person name="Couturier M."/>
            <person name="Navarro D."/>
            <person name="Chevret D."/>
            <person name="Henrissat B."/>
            <person name="Piumi F."/>
            <person name="Ruiz-Duenas F.J."/>
            <person name="Martinez A.T."/>
            <person name="Grigoriev I.V."/>
            <person name="Riley R."/>
            <person name="Lipzen A."/>
            <person name="Berrin J.G."/>
            <person name="Master E.R."/>
            <person name="Rosso M.N."/>
        </authorList>
    </citation>
    <scope>NUCLEOTIDE SEQUENCE [LARGE SCALE GENOMIC DNA]</scope>
    <source>
        <strain evidence="1 2">BRFM310</strain>
    </source>
</reference>
<dbReference type="EMBL" id="KZ084100">
    <property type="protein sequence ID" value="OSD03633.1"/>
    <property type="molecule type" value="Genomic_DNA"/>
</dbReference>
<gene>
    <name evidence="1" type="ORF">PYCCODRAFT_239844</name>
</gene>
<name>A0A1Y2ISH9_TRAC3</name>